<proteinExistence type="predicted"/>
<dbReference type="Pfam" id="PF10830">
    <property type="entry name" value="DUF2553"/>
    <property type="match status" value="1"/>
</dbReference>
<keyword evidence="2" id="KW-1185">Reference proteome</keyword>
<protein>
    <submittedName>
        <fullName evidence="1">YusG family protein</fullName>
    </submittedName>
</protein>
<name>A0ABY9QCY6_GEOTD</name>
<dbReference type="InterPro" id="IPR020140">
    <property type="entry name" value="Uncharacterised_YusG"/>
</dbReference>
<evidence type="ECO:0000313" key="2">
    <source>
        <dbReference type="Proteomes" id="UP001297580"/>
    </source>
</evidence>
<dbReference type="RefSeq" id="WP_008880239.1">
    <property type="nucleotide sequence ID" value="NZ_CP017690.1"/>
</dbReference>
<sequence>MALQSTRIDITDRVTGKLNGRSLDLYEEGELIGRLPLPAAGVQLKNGYTEQNGKIYKDVTATVEPDQKYVDCDGEAGWC</sequence>
<evidence type="ECO:0000313" key="1">
    <source>
        <dbReference type="EMBL" id="WMV75852.1"/>
    </source>
</evidence>
<dbReference type="EMBL" id="CP133461">
    <property type="protein sequence ID" value="WMV75852.1"/>
    <property type="molecule type" value="Genomic_DNA"/>
</dbReference>
<gene>
    <name evidence="1" type="ORF">HSX42_16755</name>
</gene>
<dbReference type="GeneID" id="87622898"/>
<reference evidence="1 2" key="1">
    <citation type="submission" date="2023-08" db="EMBL/GenBank/DDBJ databases">
        <title>Complete genome sequence of Geobacillus thermodenitrificans K1041, a genetically tractable strain representative of the genus Geobacillus.</title>
        <authorList>
            <person name="Kani S."/>
            <person name="Suzuki H."/>
        </authorList>
    </citation>
    <scope>NUCLEOTIDE SEQUENCE [LARGE SCALE GENOMIC DNA]</scope>
    <source>
        <strain evidence="1 2">K1041</strain>
    </source>
</reference>
<accession>A0ABY9QCY6</accession>
<dbReference type="Proteomes" id="UP001297580">
    <property type="component" value="Chromosome"/>
</dbReference>
<organism evidence="1 2">
    <name type="scientific">Geobacillus thermodenitrificans</name>
    <dbReference type="NCBI Taxonomy" id="33940"/>
    <lineage>
        <taxon>Bacteria</taxon>
        <taxon>Bacillati</taxon>
        <taxon>Bacillota</taxon>
        <taxon>Bacilli</taxon>
        <taxon>Bacillales</taxon>
        <taxon>Anoxybacillaceae</taxon>
        <taxon>Geobacillus</taxon>
    </lineage>
</organism>